<dbReference type="STRING" id="358681.BBR47_12330"/>
<sequence>MSLIENSQLYNNSFTRNFGIITSKEQAKLRNARVTVVGAGGVGGITLIQLARMGVGKLHVIDQDSFEESNLNRQMLSFVSKINSPKAEVAKEILHDINPELEVKVTREFVTEENAHDLLGDTDVIVDATDNLVARVIIHRTAADMGIPSIWIAVTPPFRGGVMCMTPDSLPYEVAMRHPSYKQPLTPEMREKISQIKDERAKYSVSQGALPEWADAYVKGEAPWAVLAPVANIVGVLASFEAFKLIIQRPNLLPAVAPNLVKVNLASVQMVQVEAPAEGSWDNTLL</sequence>
<feature type="domain" description="THIF-type NAD/FAD binding fold" evidence="1">
    <location>
        <begin position="17"/>
        <end position="274"/>
    </location>
</feature>
<dbReference type="PANTHER" id="PTHR43267">
    <property type="entry name" value="TRNA THREONYLCARBAMOYLADENOSINE DEHYDRATASE"/>
    <property type="match status" value="1"/>
</dbReference>
<dbReference type="HOGENOM" id="CLU_013325_10_4_9"/>
<dbReference type="GO" id="GO:0061503">
    <property type="term" value="F:tRNA threonylcarbamoyladenosine dehydratase"/>
    <property type="evidence" value="ECO:0007669"/>
    <property type="project" value="TreeGrafter"/>
</dbReference>
<evidence type="ECO:0000313" key="2">
    <source>
        <dbReference type="EMBL" id="BAH42210.1"/>
    </source>
</evidence>
<dbReference type="Pfam" id="PF00899">
    <property type="entry name" value="ThiF"/>
    <property type="match status" value="1"/>
</dbReference>
<name>C0Z7G7_BREBN</name>
<dbReference type="GO" id="GO:0061504">
    <property type="term" value="P:cyclic threonylcarbamoyladenosine biosynthetic process"/>
    <property type="evidence" value="ECO:0007669"/>
    <property type="project" value="TreeGrafter"/>
</dbReference>
<dbReference type="PANTHER" id="PTHR43267:SF1">
    <property type="entry name" value="TRNA THREONYLCARBAMOYLADENOSINE DEHYDRATASE"/>
    <property type="match status" value="1"/>
</dbReference>
<dbReference type="KEGG" id="bbe:BBR47_12330"/>
<dbReference type="GO" id="GO:0008641">
    <property type="term" value="F:ubiquitin-like modifier activating enzyme activity"/>
    <property type="evidence" value="ECO:0007669"/>
    <property type="project" value="InterPro"/>
</dbReference>
<dbReference type="Gene3D" id="3.40.50.720">
    <property type="entry name" value="NAD(P)-binding Rossmann-like Domain"/>
    <property type="match status" value="1"/>
</dbReference>
<dbReference type="SUPFAM" id="SSF69572">
    <property type="entry name" value="Activating enzymes of the ubiquitin-like proteins"/>
    <property type="match status" value="1"/>
</dbReference>
<dbReference type="EMBL" id="AP008955">
    <property type="protein sequence ID" value="BAH42210.1"/>
    <property type="molecule type" value="Genomic_DNA"/>
</dbReference>
<keyword evidence="3" id="KW-1185">Reference proteome</keyword>
<protein>
    <recommendedName>
        <fullName evidence="1">THIF-type NAD/FAD binding fold domain-containing protein</fullName>
    </recommendedName>
</protein>
<gene>
    <name evidence="2" type="ordered locus">BBR47_12330</name>
</gene>
<dbReference type="Proteomes" id="UP000001877">
    <property type="component" value="Chromosome"/>
</dbReference>
<dbReference type="eggNOG" id="COG0476">
    <property type="taxonomic scope" value="Bacteria"/>
</dbReference>
<accession>C0Z7G7</accession>
<evidence type="ECO:0000313" key="3">
    <source>
        <dbReference type="Proteomes" id="UP000001877"/>
    </source>
</evidence>
<organism evidence="2 3">
    <name type="scientific">Brevibacillus brevis (strain 47 / JCM 6285 / NBRC 100599)</name>
    <dbReference type="NCBI Taxonomy" id="358681"/>
    <lineage>
        <taxon>Bacteria</taxon>
        <taxon>Bacillati</taxon>
        <taxon>Bacillota</taxon>
        <taxon>Bacilli</taxon>
        <taxon>Bacillales</taxon>
        <taxon>Paenibacillaceae</taxon>
        <taxon>Brevibacillus</taxon>
    </lineage>
</organism>
<dbReference type="InterPro" id="IPR000594">
    <property type="entry name" value="ThiF_NAD_FAD-bd"/>
</dbReference>
<dbReference type="AlphaFoldDB" id="C0Z7G7"/>
<dbReference type="RefSeq" id="WP_012684961.1">
    <property type="nucleotide sequence ID" value="NC_012491.1"/>
</dbReference>
<dbReference type="InterPro" id="IPR045886">
    <property type="entry name" value="ThiF/MoeB/HesA"/>
</dbReference>
<evidence type="ECO:0000259" key="1">
    <source>
        <dbReference type="Pfam" id="PF00899"/>
    </source>
</evidence>
<proteinExistence type="predicted"/>
<reference evidence="2 3" key="1">
    <citation type="submission" date="2005-03" db="EMBL/GenBank/DDBJ databases">
        <title>Brevibacillus brevis strain 47, complete genome.</title>
        <authorList>
            <person name="Hosoyama A."/>
            <person name="Yamada R."/>
            <person name="Hongo Y."/>
            <person name="Terui Y."/>
            <person name="Ankai A."/>
            <person name="Masuyama W."/>
            <person name="Sekiguchi M."/>
            <person name="Takeda T."/>
            <person name="Asano K."/>
            <person name="Ohji S."/>
            <person name="Ichikawa N."/>
            <person name="Narita S."/>
            <person name="Aoki N."/>
            <person name="Miura H."/>
            <person name="Matsushita S."/>
            <person name="Sekigawa T."/>
            <person name="Yamagata H."/>
            <person name="Yoshikawa H."/>
            <person name="Udaka S."/>
            <person name="Tanikawa S."/>
            <person name="Fujita N."/>
        </authorList>
    </citation>
    <scope>NUCLEOTIDE SEQUENCE [LARGE SCALE GENOMIC DNA]</scope>
    <source>
        <strain evidence="3">47 / JCM 6285 / NBRC 100599</strain>
    </source>
</reference>
<dbReference type="InterPro" id="IPR035985">
    <property type="entry name" value="Ubiquitin-activating_enz"/>
</dbReference>